<dbReference type="Pfam" id="PF00651">
    <property type="entry name" value="BTB"/>
    <property type="match status" value="1"/>
</dbReference>
<dbReference type="InterPro" id="IPR011333">
    <property type="entry name" value="SKP1/BTB/POZ_sf"/>
</dbReference>
<dbReference type="InterPro" id="IPR000210">
    <property type="entry name" value="BTB/POZ_dom"/>
</dbReference>
<feature type="compositionally biased region" description="Polar residues" evidence="1">
    <location>
        <begin position="1"/>
        <end position="15"/>
    </location>
</feature>
<proteinExistence type="predicted"/>
<dbReference type="InterPro" id="IPR052407">
    <property type="entry name" value="BTB_POZ_domain_cont_9"/>
</dbReference>
<feature type="region of interest" description="Disordered" evidence="1">
    <location>
        <begin position="592"/>
        <end position="624"/>
    </location>
</feature>
<dbReference type="Pfam" id="PF07707">
    <property type="entry name" value="BACK"/>
    <property type="match status" value="1"/>
</dbReference>
<keyword evidence="3" id="KW-1185">Reference proteome</keyword>
<dbReference type="SUPFAM" id="SSF49785">
    <property type="entry name" value="Galactose-binding domain-like"/>
    <property type="match status" value="2"/>
</dbReference>
<reference evidence="4 5" key="1">
    <citation type="submission" date="2025-05" db="UniProtKB">
        <authorList>
            <consortium name="RefSeq"/>
        </authorList>
    </citation>
    <scope>IDENTIFICATION</scope>
    <source>
        <tissue evidence="4 5">Whole Larva</tissue>
    </source>
</reference>
<dbReference type="SMART" id="SM00225">
    <property type="entry name" value="BTB"/>
    <property type="match status" value="1"/>
</dbReference>
<accession>A0ABM1MPI9</accession>
<feature type="domain" description="BTB" evidence="2">
    <location>
        <begin position="47"/>
        <end position="110"/>
    </location>
</feature>
<dbReference type="Gene3D" id="1.25.40.420">
    <property type="match status" value="1"/>
</dbReference>
<dbReference type="Gene3D" id="3.30.710.10">
    <property type="entry name" value="Potassium Channel Kv1.1, Chain A"/>
    <property type="match status" value="1"/>
</dbReference>
<dbReference type="GeneID" id="108562597"/>
<evidence type="ECO:0000313" key="4">
    <source>
        <dbReference type="RefSeq" id="XP_017776488.1"/>
    </source>
</evidence>
<dbReference type="PROSITE" id="PS50097">
    <property type="entry name" value="BTB"/>
    <property type="match status" value="1"/>
</dbReference>
<dbReference type="RefSeq" id="XP_017776488.1">
    <property type="nucleotide sequence ID" value="XM_017920999.1"/>
</dbReference>
<dbReference type="CDD" id="cd18287">
    <property type="entry name" value="BTB_POZ_BTBD9"/>
    <property type="match status" value="1"/>
</dbReference>
<name>A0ABM1MPI9_NICVS</name>
<dbReference type="InterPro" id="IPR008979">
    <property type="entry name" value="Galactose-bd-like_sf"/>
</dbReference>
<organism evidence="3 5">
    <name type="scientific">Nicrophorus vespilloides</name>
    <name type="common">Boreal carrion beetle</name>
    <dbReference type="NCBI Taxonomy" id="110193"/>
    <lineage>
        <taxon>Eukaryota</taxon>
        <taxon>Metazoa</taxon>
        <taxon>Ecdysozoa</taxon>
        <taxon>Arthropoda</taxon>
        <taxon>Hexapoda</taxon>
        <taxon>Insecta</taxon>
        <taxon>Pterygota</taxon>
        <taxon>Neoptera</taxon>
        <taxon>Endopterygota</taxon>
        <taxon>Coleoptera</taxon>
        <taxon>Polyphaga</taxon>
        <taxon>Staphyliniformia</taxon>
        <taxon>Silphidae</taxon>
        <taxon>Nicrophorinae</taxon>
        <taxon>Nicrophorus</taxon>
    </lineage>
</organism>
<evidence type="ECO:0000259" key="2">
    <source>
        <dbReference type="PROSITE" id="PS50097"/>
    </source>
</evidence>
<protein>
    <submittedName>
        <fullName evidence="4 5">BTB/POZ domain-containing protein 9</fullName>
    </submittedName>
</protein>
<dbReference type="Gene3D" id="2.60.120.260">
    <property type="entry name" value="Galactose-binding domain-like"/>
    <property type="match status" value="2"/>
</dbReference>
<dbReference type="Proteomes" id="UP000695000">
    <property type="component" value="Unplaced"/>
</dbReference>
<dbReference type="PANTHER" id="PTHR46306:SF1">
    <property type="entry name" value="BTB_POZ DOMAIN-CONTAINING PROTEIN 9"/>
    <property type="match status" value="1"/>
</dbReference>
<dbReference type="SUPFAM" id="SSF54695">
    <property type="entry name" value="POZ domain"/>
    <property type="match status" value="1"/>
</dbReference>
<dbReference type="InterPro" id="IPR011705">
    <property type="entry name" value="BACK"/>
</dbReference>
<evidence type="ECO:0000256" key="1">
    <source>
        <dbReference type="SAM" id="MobiDB-lite"/>
    </source>
</evidence>
<dbReference type="PANTHER" id="PTHR46306">
    <property type="entry name" value="BTB/POZ DOMAIN-CONTAINING PROTEIN 9"/>
    <property type="match status" value="1"/>
</dbReference>
<dbReference type="SMART" id="SM00875">
    <property type="entry name" value="BACK"/>
    <property type="match status" value="1"/>
</dbReference>
<evidence type="ECO:0000313" key="5">
    <source>
        <dbReference type="RefSeq" id="XP_017776489.1"/>
    </source>
</evidence>
<evidence type="ECO:0000313" key="3">
    <source>
        <dbReference type="Proteomes" id="UP000695000"/>
    </source>
</evidence>
<gene>
    <name evidence="4 5" type="primary">LOC108562597</name>
</gene>
<feature type="compositionally biased region" description="Low complexity" evidence="1">
    <location>
        <begin position="605"/>
        <end position="624"/>
    </location>
</feature>
<feature type="region of interest" description="Disordered" evidence="1">
    <location>
        <begin position="1"/>
        <end position="21"/>
    </location>
</feature>
<sequence length="624" mass="70918">MSSNHSMQVVSTPANSGGGNATRLRDIEHLSQLSDNLSSLFMNPDYSDVTFLVENQKLYAHKAILAARSDYFRALLYGGLKESNQSEIELSDAPLEAFKTLLKYIYSGHMYWRILKEEVILDTLGLANKYGFRELEKAISDILQQLLAMKNVCAILDTARLYGLEQLVQVCRRFFDQHATEILVHESFTQLSQDTLVELLERDSFYAPEVDIFKGVSAWCNVNRDYNDRVMNCVRLPLMTVTDLLAFVRPAKLVKPDTLLDAIAERTSSRISSLPYRGQLLVDENVACQSMGSQVIAGELMEALLDGDHYNYDLERGYTRHAIGAGCDQCIIVRLGKPSIINHIKMLLWDKDLRSYSYYIEVSMELKDWAMVVDYRKCACRSWQTLYFDTRVVQYIKIVGTHNTVNKVFHLVSFEAYYEENIPTLIDDIICPNYNVATLLKSAYVIEGVSRSKNALLNGDTKHYNLDSGYTCHQLGSGVILIQLGQPYIISSLRLLLWDCDDRSYSYYIESSVNIWDWEVLVDRTRENCKSWQVVTFPPKPVVFIRIVGTRNTANEVFHCVHFECPSSEQVDWNETMSEQKPETSKRMLTVSNVAGGSDGGNGQPTETATEAEELPFALEDSID</sequence>
<dbReference type="RefSeq" id="XP_017776489.1">
    <property type="nucleotide sequence ID" value="XM_017921000.1"/>
</dbReference>